<evidence type="ECO:0000313" key="5">
    <source>
        <dbReference type="EMBL" id="QUD89157.1"/>
    </source>
</evidence>
<dbReference type="PROSITE" id="PS51352">
    <property type="entry name" value="THIOREDOXIN_2"/>
    <property type="match status" value="1"/>
</dbReference>
<feature type="compositionally biased region" description="Polar residues" evidence="1">
    <location>
        <begin position="167"/>
        <end position="177"/>
    </location>
</feature>
<proteinExistence type="predicted"/>
<evidence type="ECO:0000256" key="1">
    <source>
        <dbReference type="SAM" id="MobiDB-lite"/>
    </source>
</evidence>
<dbReference type="AlphaFoldDB" id="A0A975G286"/>
<dbReference type="EMBL" id="CP073078">
    <property type="protein sequence ID" value="QUD89157.1"/>
    <property type="molecule type" value="Genomic_DNA"/>
</dbReference>
<dbReference type="InterPro" id="IPR000866">
    <property type="entry name" value="AhpC/TSA"/>
</dbReference>
<feature type="signal peptide" evidence="3">
    <location>
        <begin position="1"/>
        <end position="22"/>
    </location>
</feature>
<keyword evidence="2" id="KW-0812">Transmembrane</keyword>
<dbReference type="GO" id="GO:0016209">
    <property type="term" value="F:antioxidant activity"/>
    <property type="evidence" value="ECO:0007669"/>
    <property type="project" value="InterPro"/>
</dbReference>
<dbReference type="Pfam" id="PF00578">
    <property type="entry name" value="AhpC-TSA"/>
    <property type="match status" value="1"/>
</dbReference>
<evidence type="ECO:0000259" key="4">
    <source>
        <dbReference type="PROSITE" id="PS51352"/>
    </source>
</evidence>
<keyword evidence="6" id="KW-1185">Reference proteome</keyword>
<evidence type="ECO:0000256" key="3">
    <source>
        <dbReference type="SAM" id="SignalP"/>
    </source>
</evidence>
<dbReference type="InterPro" id="IPR013766">
    <property type="entry name" value="Thioredoxin_domain"/>
</dbReference>
<dbReference type="Proteomes" id="UP000676409">
    <property type="component" value="Chromosome"/>
</dbReference>
<evidence type="ECO:0000313" key="6">
    <source>
        <dbReference type="Proteomes" id="UP000676409"/>
    </source>
</evidence>
<dbReference type="SUPFAM" id="SSF52833">
    <property type="entry name" value="Thioredoxin-like"/>
    <property type="match status" value="1"/>
</dbReference>
<keyword evidence="3" id="KW-0732">Signal</keyword>
<keyword evidence="2" id="KW-1133">Transmembrane helix</keyword>
<keyword evidence="2" id="KW-0472">Membrane</keyword>
<feature type="region of interest" description="Disordered" evidence="1">
    <location>
        <begin position="167"/>
        <end position="186"/>
    </location>
</feature>
<feature type="transmembrane region" description="Helical" evidence="2">
    <location>
        <begin position="38"/>
        <end position="56"/>
    </location>
</feature>
<dbReference type="KEGG" id="caul:KCG34_04525"/>
<feature type="domain" description="Thioredoxin" evidence="4">
    <location>
        <begin position="16"/>
        <end position="161"/>
    </location>
</feature>
<protein>
    <submittedName>
        <fullName evidence="5">Redoxin domain-containing protein</fullName>
    </submittedName>
</protein>
<dbReference type="InterPro" id="IPR036249">
    <property type="entry name" value="Thioredoxin-like_sf"/>
</dbReference>
<accession>A0A975G286</accession>
<name>A0A975G286_9CAUL</name>
<sequence length="186" mass="19491">MKMTVYALAIVASTLLAASAQAADLLAGARDTAGRPASLTGLAGPSGLVLIVFRSARHCPECRRRLANFRASRADLASRGYGLAVVSRDSPETLAVTARRWAIDYPLLSVVSMTTPLPLERRQPSVLVLTPRGAVEARLISSSYGSPDVGAAIAAIDALPRCMTPSVRQPSVPTTCQGRPASIPIN</sequence>
<feature type="chain" id="PRO_5036708806" evidence="3">
    <location>
        <begin position="23"/>
        <end position="186"/>
    </location>
</feature>
<reference evidence="5" key="1">
    <citation type="submission" date="2021-04" db="EMBL/GenBank/DDBJ databases">
        <title>The complete genome sequence of Caulobacter sp. S6.</title>
        <authorList>
            <person name="Tang Y."/>
            <person name="Ouyang W."/>
            <person name="Liu Q."/>
            <person name="Huang B."/>
            <person name="Guo Z."/>
            <person name="Lei P."/>
        </authorList>
    </citation>
    <scope>NUCLEOTIDE SEQUENCE</scope>
    <source>
        <strain evidence="5">S6</strain>
    </source>
</reference>
<gene>
    <name evidence="5" type="ORF">KCG34_04525</name>
</gene>
<organism evidence="5 6">
    <name type="scientific">Phenylobacterium montanum</name>
    <dbReference type="NCBI Taxonomy" id="2823693"/>
    <lineage>
        <taxon>Bacteria</taxon>
        <taxon>Pseudomonadati</taxon>
        <taxon>Pseudomonadota</taxon>
        <taxon>Alphaproteobacteria</taxon>
        <taxon>Caulobacterales</taxon>
        <taxon>Caulobacteraceae</taxon>
        <taxon>Phenylobacterium</taxon>
    </lineage>
</organism>
<dbReference type="Gene3D" id="3.40.30.10">
    <property type="entry name" value="Glutaredoxin"/>
    <property type="match status" value="1"/>
</dbReference>
<dbReference type="GO" id="GO:0016491">
    <property type="term" value="F:oxidoreductase activity"/>
    <property type="evidence" value="ECO:0007669"/>
    <property type="project" value="InterPro"/>
</dbReference>
<evidence type="ECO:0000256" key="2">
    <source>
        <dbReference type="SAM" id="Phobius"/>
    </source>
</evidence>